<sequence length="136" mass="13794">MALIVADRVLETTSTTGTGSLVLIGAVAGYQSFAAIGNANSTYYTIVSGTDWETGIGTYTSSGTTLSRDTVLASSAGGTTKIAVTPNATVFCDYPAGKAVTQGGAFQGTTGTFTTLEADQLYQNNLSVLGLSLIMA</sequence>
<reference evidence="1" key="1">
    <citation type="submission" date="2020-04" db="EMBL/GenBank/DDBJ databases">
        <authorList>
            <person name="Chiriac C."/>
            <person name="Salcher M."/>
            <person name="Ghai R."/>
            <person name="Kavagutti S V."/>
        </authorList>
    </citation>
    <scope>NUCLEOTIDE SEQUENCE</scope>
</reference>
<gene>
    <name evidence="1" type="ORF">UFOVP285_85</name>
</gene>
<protein>
    <submittedName>
        <fullName evidence="1">Uncharacterized protein</fullName>
    </submittedName>
</protein>
<evidence type="ECO:0000313" key="1">
    <source>
        <dbReference type="EMBL" id="CAB4135596.1"/>
    </source>
</evidence>
<dbReference type="EMBL" id="LR796300">
    <property type="protein sequence ID" value="CAB4135596.1"/>
    <property type="molecule type" value="Genomic_DNA"/>
</dbReference>
<organism evidence="1">
    <name type="scientific">uncultured Caudovirales phage</name>
    <dbReference type="NCBI Taxonomy" id="2100421"/>
    <lineage>
        <taxon>Viruses</taxon>
        <taxon>Duplodnaviria</taxon>
        <taxon>Heunggongvirae</taxon>
        <taxon>Uroviricota</taxon>
        <taxon>Caudoviricetes</taxon>
        <taxon>Peduoviridae</taxon>
        <taxon>Maltschvirus</taxon>
        <taxon>Maltschvirus maltsch</taxon>
    </lineage>
</organism>
<name>A0A6J5LRL0_9CAUD</name>
<proteinExistence type="predicted"/>
<accession>A0A6J5LRL0</accession>